<reference evidence="2" key="1">
    <citation type="submission" date="2016-01" db="EMBL/GenBank/DDBJ databases">
        <authorList>
            <person name="Peeters C."/>
        </authorList>
    </citation>
    <scope>NUCLEOTIDE SEQUENCE [LARGE SCALE GENOMIC DNA]</scope>
    <source>
        <strain evidence="2">LMG 29318</strain>
    </source>
</reference>
<keyword evidence="3" id="KW-1185">Reference proteome</keyword>
<evidence type="ECO:0000313" key="3">
    <source>
        <dbReference type="Proteomes" id="UP000054870"/>
    </source>
</evidence>
<feature type="compositionally biased region" description="Basic and acidic residues" evidence="1">
    <location>
        <begin position="117"/>
        <end position="129"/>
    </location>
</feature>
<evidence type="ECO:0000313" key="2">
    <source>
        <dbReference type="EMBL" id="SAK69194.1"/>
    </source>
</evidence>
<organism evidence="2 3">
    <name type="scientific">Caballeronia catudaia</name>
    <dbReference type="NCBI Taxonomy" id="1777136"/>
    <lineage>
        <taxon>Bacteria</taxon>
        <taxon>Pseudomonadati</taxon>
        <taxon>Pseudomonadota</taxon>
        <taxon>Betaproteobacteria</taxon>
        <taxon>Burkholderiales</taxon>
        <taxon>Burkholderiaceae</taxon>
        <taxon>Caballeronia</taxon>
    </lineage>
</organism>
<sequence>MSFPEWGRSYNALYLPLTSDWQCSLVPIRDMPDVDRGWKLSYDERQKARKQREEQIDQDRQDFDRLFRVSIDRRTARSRRDFAMRMRHSSSAMRYAMVNSSLPSAALGGVVGGSPDNTRRKAGRSERPIQSRPCTGSATASTCRSMRRGSFSVTLHMCPHELRPKLPPRRARALVPAALMAKAVSTVSARLKRSPGPCLAVRVRAAMTAAIRC</sequence>
<protein>
    <submittedName>
        <fullName evidence="2">Uncharacterized protein</fullName>
    </submittedName>
</protein>
<name>A0A158BGI8_9BURK</name>
<proteinExistence type="predicted"/>
<accession>A0A158BGI8</accession>
<dbReference type="AlphaFoldDB" id="A0A158BGI8"/>
<feature type="region of interest" description="Disordered" evidence="1">
    <location>
        <begin position="108"/>
        <end position="141"/>
    </location>
</feature>
<evidence type="ECO:0000256" key="1">
    <source>
        <dbReference type="SAM" id="MobiDB-lite"/>
    </source>
</evidence>
<comment type="caution">
    <text evidence="2">The sequence shown here is derived from an EMBL/GenBank/DDBJ whole genome shotgun (WGS) entry which is preliminary data.</text>
</comment>
<dbReference type="Proteomes" id="UP000054870">
    <property type="component" value="Unassembled WGS sequence"/>
</dbReference>
<dbReference type="EMBL" id="FCOF02000014">
    <property type="protein sequence ID" value="SAK69194.1"/>
    <property type="molecule type" value="Genomic_DNA"/>
</dbReference>
<feature type="compositionally biased region" description="Polar residues" evidence="1">
    <location>
        <begin position="132"/>
        <end position="141"/>
    </location>
</feature>
<gene>
    <name evidence="2" type="ORF">AWB75_03481</name>
</gene>